<dbReference type="Gene3D" id="3.10.50.40">
    <property type="match status" value="1"/>
</dbReference>
<dbReference type="PROSITE" id="PS50059">
    <property type="entry name" value="FKBP_PPIASE"/>
    <property type="match status" value="1"/>
</dbReference>
<name>A0A7Y0N3P2_VIBAL</name>
<evidence type="ECO:0000256" key="1">
    <source>
        <dbReference type="ARBA" id="ARBA00000971"/>
    </source>
</evidence>
<feature type="domain" description="PPIase FKBP-type" evidence="5">
    <location>
        <begin position="1"/>
        <end position="27"/>
    </location>
</feature>
<evidence type="ECO:0000259" key="5">
    <source>
        <dbReference type="PROSITE" id="PS50059"/>
    </source>
</evidence>
<reference evidence="6 7" key="1">
    <citation type="submission" date="2020-04" db="EMBL/GenBank/DDBJ databases">
        <title>Whole-genome sequencing of Vibrio spp. from China reveals different genetic environments of blaCTX-M-14 among diverse lineages.</title>
        <authorList>
            <person name="Zheng Z."/>
            <person name="Ye L."/>
            <person name="Chen S."/>
        </authorList>
    </citation>
    <scope>NUCLEOTIDE SEQUENCE [LARGE SCALE GENOMIC DNA]</scope>
    <source>
        <strain evidence="6 7">Vb1636</strain>
    </source>
</reference>
<dbReference type="EC" id="5.2.1.8" evidence="4"/>
<keyword evidence="2 3" id="KW-0697">Rotamase</keyword>
<keyword evidence="3 4" id="KW-0413">Isomerase</keyword>
<evidence type="ECO:0000313" key="6">
    <source>
        <dbReference type="EMBL" id="NMR77654.1"/>
    </source>
</evidence>
<dbReference type="Pfam" id="PF00254">
    <property type="entry name" value="FKBP_C"/>
    <property type="match status" value="1"/>
</dbReference>
<comment type="caution">
    <text evidence="6">The sequence shown here is derived from an EMBL/GenBank/DDBJ whole genome shotgun (WGS) entry which is preliminary data.</text>
</comment>
<comment type="similarity">
    <text evidence="4">Belongs to the FKBP-type PPIase family.</text>
</comment>
<evidence type="ECO:0000256" key="3">
    <source>
        <dbReference type="PROSITE-ProRule" id="PRU00277"/>
    </source>
</evidence>
<organism evidence="6 7">
    <name type="scientific">Vibrio alginolyticus</name>
    <dbReference type="NCBI Taxonomy" id="663"/>
    <lineage>
        <taxon>Bacteria</taxon>
        <taxon>Pseudomonadati</taxon>
        <taxon>Pseudomonadota</taxon>
        <taxon>Gammaproteobacteria</taxon>
        <taxon>Vibrionales</taxon>
        <taxon>Vibrionaceae</taxon>
        <taxon>Vibrio</taxon>
    </lineage>
</organism>
<protein>
    <recommendedName>
        <fullName evidence="4">Peptidyl-prolyl cis-trans isomerase</fullName>
        <ecNumber evidence="4">5.2.1.8</ecNumber>
    </recommendedName>
</protein>
<evidence type="ECO:0000256" key="2">
    <source>
        <dbReference type="ARBA" id="ARBA00023110"/>
    </source>
</evidence>
<feature type="non-terminal residue" evidence="6">
    <location>
        <position position="1"/>
    </location>
</feature>
<dbReference type="GO" id="GO:0003755">
    <property type="term" value="F:peptidyl-prolyl cis-trans isomerase activity"/>
    <property type="evidence" value="ECO:0007669"/>
    <property type="project" value="UniProtKB-UniRule"/>
</dbReference>
<sequence length="27" mass="2803">AYGERGAGAAIPPFAALVFEVELLDIL</sequence>
<dbReference type="EMBL" id="JABCMA010000946">
    <property type="protein sequence ID" value="NMR77654.1"/>
    <property type="molecule type" value="Genomic_DNA"/>
</dbReference>
<dbReference type="SUPFAM" id="SSF54534">
    <property type="entry name" value="FKBP-like"/>
    <property type="match status" value="1"/>
</dbReference>
<evidence type="ECO:0000313" key="7">
    <source>
        <dbReference type="Proteomes" id="UP000565155"/>
    </source>
</evidence>
<dbReference type="Proteomes" id="UP000565155">
    <property type="component" value="Unassembled WGS sequence"/>
</dbReference>
<evidence type="ECO:0000256" key="4">
    <source>
        <dbReference type="RuleBase" id="RU003915"/>
    </source>
</evidence>
<dbReference type="InterPro" id="IPR001179">
    <property type="entry name" value="PPIase_FKBP_dom"/>
</dbReference>
<comment type="catalytic activity">
    <reaction evidence="1 3 4">
        <text>[protein]-peptidylproline (omega=180) = [protein]-peptidylproline (omega=0)</text>
        <dbReference type="Rhea" id="RHEA:16237"/>
        <dbReference type="Rhea" id="RHEA-COMP:10747"/>
        <dbReference type="Rhea" id="RHEA-COMP:10748"/>
        <dbReference type="ChEBI" id="CHEBI:83833"/>
        <dbReference type="ChEBI" id="CHEBI:83834"/>
        <dbReference type="EC" id="5.2.1.8"/>
    </reaction>
</comment>
<dbReference type="AlphaFoldDB" id="A0A7Y0N3P2"/>
<gene>
    <name evidence="6" type="ORF">HKB35_29170</name>
</gene>
<dbReference type="InterPro" id="IPR046357">
    <property type="entry name" value="PPIase_dom_sf"/>
</dbReference>
<dbReference type="RefSeq" id="WP_346267125.1">
    <property type="nucleotide sequence ID" value="NZ_JABCMA010000946.1"/>
</dbReference>
<proteinExistence type="inferred from homology"/>
<accession>A0A7Y0N3P2</accession>